<evidence type="ECO:0000256" key="1">
    <source>
        <dbReference type="SAM" id="MobiDB-lite"/>
    </source>
</evidence>
<dbReference type="EMBL" id="KB467831">
    <property type="protein sequence ID" value="PCH34108.1"/>
    <property type="molecule type" value="Genomic_DNA"/>
</dbReference>
<organism evidence="2 3">
    <name type="scientific">Wolfiporia cocos (strain MD-104)</name>
    <name type="common">Brown rot fungus</name>
    <dbReference type="NCBI Taxonomy" id="742152"/>
    <lineage>
        <taxon>Eukaryota</taxon>
        <taxon>Fungi</taxon>
        <taxon>Dikarya</taxon>
        <taxon>Basidiomycota</taxon>
        <taxon>Agaricomycotina</taxon>
        <taxon>Agaricomycetes</taxon>
        <taxon>Polyporales</taxon>
        <taxon>Phaeolaceae</taxon>
        <taxon>Wolfiporia</taxon>
    </lineage>
</organism>
<name>A0A2H3J8Z2_WOLCO</name>
<reference evidence="2 3" key="1">
    <citation type="journal article" date="2012" name="Science">
        <title>The Paleozoic origin of enzymatic lignin decomposition reconstructed from 31 fungal genomes.</title>
        <authorList>
            <person name="Floudas D."/>
            <person name="Binder M."/>
            <person name="Riley R."/>
            <person name="Barry K."/>
            <person name="Blanchette R.A."/>
            <person name="Henrissat B."/>
            <person name="Martinez A.T."/>
            <person name="Otillar R."/>
            <person name="Spatafora J.W."/>
            <person name="Yadav J.S."/>
            <person name="Aerts A."/>
            <person name="Benoit I."/>
            <person name="Boyd A."/>
            <person name="Carlson A."/>
            <person name="Copeland A."/>
            <person name="Coutinho P.M."/>
            <person name="de Vries R.P."/>
            <person name="Ferreira P."/>
            <person name="Findley K."/>
            <person name="Foster B."/>
            <person name="Gaskell J."/>
            <person name="Glotzer D."/>
            <person name="Gorecki P."/>
            <person name="Heitman J."/>
            <person name="Hesse C."/>
            <person name="Hori C."/>
            <person name="Igarashi K."/>
            <person name="Jurgens J.A."/>
            <person name="Kallen N."/>
            <person name="Kersten P."/>
            <person name="Kohler A."/>
            <person name="Kuees U."/>
            <person name="Kumar T.K.A."/>
            <person name="Kuo A."/>
            <person name="LaButti K."/>
            <person name="Larrondo L.F."/>
            <person name="Lindquist E."/>
            <person name="Ling A."/>
            <person name="Lombard V."/>
            <person name="Lucas S."/>
            <person name="Lundell T."/>
            <person name="Martin R."/>
            <person name="McLaughlin D.J."/>
            <person name="Morgenstern I."/>
            <person name="Morin E."/>
            <person name="Murat C."/>
            <person name="Nagy L.G."/>
            <person name="Nolan M."/>
            <person name="Ohm R.A."/>
            <person name="Patyshakuliyeva A."/>
            <person name="Rokas A."/>
            <person name="Ruiz-Duenas F.J."/>
            <person name="Sabat G."/>
            <person name="Salamov A."/>
            <person name="Samejima M."/>
            <person name="Schmutz J."/>
            <person name="Slot J.C."/>
            <person name="St John F."/>
            <person name="Stenlid J."/>
            <person name="Sun H."/>
            <person name="Sun S."/>
            <person name="Syed K."/>
            <person name="Tsang A."/>
            <person name="Wiebenga A."/>
            <person name="Young D."/>
            <person name="Pisabarro A."/>
            <person name="Eastwood D.C."/>
            <person name="Martin F."/>
            <person name="Cullen D."/>
            <person name="Grigoriev I.V."/>
            <person name="Hibbett D.S."/>
        </authorList>
    </citation>
    <scope>NUCLEOTIDE SEQUENCE [LARGE SCALE GENOMIC DNA]</scope>
    <source>
        <strain evidence="2 3">MD-104</strain>
    </source>
</reference>
<evidence type="ECO:0008006" key="4">
    <source>
        <dbReference type="Google" id="ProtNLM"/>
    </source>
</evidence>
<evidence type="ECO:0000313" key="2">
    <source>
        <dbReference type="EMBL" id="PCH34108.1"/>
    </source>
</evidence>
<dbReference type="Gene3D" id="3.30.450.30">
    <property type="entry name" value="Dynein light chain 2a, cytoplasmic"/>
    <property type="match status" value="1"/>
</dbReference>
<evidence type="ECO:0000313" key="3">
    <source>
        <dbReference type="Proteomes" id="UP000218811"/>
    </source>
</evidence>
<accession>A0A2H3J8Z2</accession>
<dbReference type="STRING" id="742152.A0A2H3J8Z2"/>
<dbReference type="OMA" id="DESMEWT"/>
<sequence>MLNLTNLRNLLSQVLSFPSIHTVALFTPQGHLVSFAGDPHKPKDHVRVVVGLSSEAWQETKDQGIGMIESELGRLLVLPVGQSRPAGESGGDVPDPVMLLALNAEKSVSWKELETKARELGRHLENPVSALRGRLAAAPSPINPRPERATRNMTS</sequence>
<proteinExistence type="predicted"/>
<feature type="compositionally biased region" description="Basic and acidic residues" evidence="1">
    <location>
        <begin position="145"/>
        <end position="155"/>
    </location>
</feature>
<dbReference type="AlphaFoldDB" id="A0A2H3J8Z2"/>
<gene>
    <name evidence="2" type="ORF">WOLCODRAFT_113183</name>
</gene>
<dbReference type="OrthoDB" id="3201641at2759"/>
<feature type="region of interest" description="Disordered" evidence="1">
    <location>
        <begin position="132"/>
        <end position="155"/>
    </location>
</feature>
<keyword evidence="3" id="KW-1185">Reference proteome</keyword>
<protein>
    <recommendedName>
        <fullName evidence="4">Roadblock/LAMTOR2 domain-containing protein</fullName>
    </recommendedName>
</protein>
<dbReference type="Proteomes" id="UP000218811">
    <property type="component" value="Unassembled WGS sequence"/>
</dbReference>
<dbReference type="SUPFAM" id="SSF103196">
    <property type="entry name" value="Roadblock/LC7 domain"/>
    <property type="match status" value="1"/>
</dbReference>